<organism evidence="2 3">
    <name type="scientific">Rhodococcus indonesiensis</name>
    <dbReference type="NCBI Taxonomy" id="3055869"/>
    <lineage>
        <taxon>Bacteria</taxon>
        <taxon>Bacillati</taxon>
        <taxon>Actinomycetota</taxon>
        <taxon>Actinomycetes</taxon>
        <taxon>Mycobacteriales</taxon>
        <taxon>Nocardiaceae</taxon>
        <taxon>Rhodococcus</taxon>
    </lineage>
</organism>
<name>A0ABT7RM49_9NOCA</name>
<evidence type="ECO:0000313" key="3">
    <source>
        <dbReference type="Proteomes" id="UP001233164"/>
    </source>
</evidence>
<accession>A0ABT7RM49</accession>
<feature type="compositionally biased region" description="Polar residues" evidence="1">
    <location>
        <begin position="271"/>
        <end position="280"/>
    </location>
</feature>
<proteinExistence type="predicted"/>
<sequence length="290" mass="30963">MTAPDQTTPTGSLGVGTFAARQAVTEEGAKAEMTAPAITAWESAQVNLRANLDEQTRTLALRSDGQVALSTRLGLLDAASGHAAAFMGYNWDVPDSKWVAIPYENQLGPVKRAGVNTTDTTTGGLIIKAGGLWRVDTGLCIQGYSVGISFYMIGSILYSDTRYNPIVPTYLLEVVNSTGTVLTSRRFDAVSGVAPNQMTTEAVNKPVSTSFSHTFVLEDMPPEDDPTAPEHWAYVRLSMRWYPVWSGTFGGAVCKALGGTKLTSMTASRWSRDVANTDQPATVPDGGTLT</sequence>
<gene>
    <name evidence="2" type="ORF">QT969_10385</name>
</gene>
<dbReference type="RefSeq" id="WP_289378761.1">
    <property type="nucleotide sequence ID" value="NZ_JAUBOF010000027.1"/>
</dbReference>
<protein>
    <submittedName>
        <fullName evidence="2">Uncharacterized protein</fullName>
    </submittedName>
</protein>
<feature type="region of interest" description="Disordered" evidence="1">
    <location>
        <begin position="271"/>
        <end position="290"/>
    </location>
</feature>
<comment type="caution">
    <text evidence="2">The sequence shown here is derived from an EMBL/GenBank/DDBJ whole genome shotgun (WGS) entry which is preliminary data.</text>
</comment>
<evidence type="ECO:0000256" key="1">
    <source>
        <dbReference type="SAM" id="MobiDB-lite"/>
    </source>
</evidence>
<reference evidence="2 3" key="1">
    <citation type="submission" date="2023-06" db="EMBL/GenBank/DDBJ databases">
        <title>Rhodococcus indonesiensis sp. nov a new member of the Rhodococcus ruber lineage isolated from a sediment of neutral hot spring.</title>
        <authorList>
            <person name="Kusuma A.B."/>
            <person name="Fenylestari G."/>
            <person name="Ammar F."/>
            <person name="Nouioui I."/>
            <person name="Goodfellow M."/>
        </authorList>
    </citation>
    <scope>NUCLEOTIDE SEQUENCE [LARGE SCALE GENOMIC DNA]</scope>
    <source>
        <strain evidence="2 3">CSLK01-03</strain>
    </source>
</reference>
<keyword evidence="3" id="KW-1185">Reference proteome</keyword>
<evidence type="ECO:0000313" key="2">
    <source>
        <dbReference type="EMBL" id="MDM7488698.1"/>
    </source>
</evidence>
<dbReference type="EMBL" id="JAUBOF010000027">
    <property type="protein sequence ID" value="MDM7488698.1"/>
    <property type="molecule type" value="Genomic_DNA"/>
</dbReference>
<dbReference type="Proteomes" id="UP001233164">
    <property type="component" value="Unassembled WGS sequence"/>
</dbReference>